<proteinExistence type="predicted"/>
<reference evidence="2" key="1">
    <citation type="journal article" date="2023" name="G3 (Bethesda)">
        <title>Genome assembly and association tests identify interacting loci associated with vigor, precocity, and sex in interspecific pistachio rootstocks.</title>
        <authorList>
            <person name="Palmer W."/>
            <person name="Jacygrad E."/>
            <person name="Sagayaradj S."/>
            <person name="Cavanaugh K."/>
            <person name="Han R."/>
            <person name="Bertier L."/>
            <person name="Beede B."/>
            <person name="Kafkas S."/>
            <person name="Golino D."/>
            <person name="Preece J."/>
            <person name="Michelmore R."/>
        </authorList>
    </citation>
    <scope>NUCLEOTIDE SEQUENCE [LARGE SCALE GENOMIC DNA]</scope>
</reference>
<name>A0ACC0Y6R4_9ROSI</name>
<evidence type="ECO:0000313" key="2">
    <source>
        <dbReference type="Proteomes" id="UP001163603"/>
    </source>
</evidence>
<keyword evidence="2" id="KW-1185">Reference proteome</keyword>
<protein>
    <submittedName>
        <fullName evidence="1">Uncharacterized protein</fullName>
    </submittedName>
</protein>
<evidence type="ECO:0000313" key="1">
    <source>
        <dbReference type="EMBL" id="KAJ0030682.1"/>
    </source>
</evidence>
<sequence length="421" mass="47259">MGNGFCSHVLGFNGMVIILFVLISVVSGNKISEGGTKENHLPRHAVKSIQSEDGDIIDCIDIYKQPAFAHPALRDHKIQMAPSYEPTVETMAATSPAKTKTFKNRYEQSSMIVASQIWKKNGSCPDGTVPVRRFQNKGQLESNSLEAYVRNKPTHPVKQLNDDENPNSQLPNRSKAILLTLGYIYSGAKADIKVWDPSVESDDEYSTSRVSLQSGPYYDFESIESGWAVNPRVYGDKKTRLYVYWTVDGSKATGCFDLTCPGFVQTSNEIALGAAIYPISVANGLPYQINIYIFKDPNTSNWWMQYGEKINVGYWPHNLFSLIISGAESVEWGGEVYSLKLGQSPHTATKMGNGEYPDPIFGDSGYMKRMRVLDNSRILKFPEWVSTYADEYNCYDVYYISDYVEDPEFYYGGPGRSYKCP</sequence>
<accession>A0ACC0Y6R4</accession>
<dbReference type="Proteomes" id="UP001163603">
    <property type="component" value="Chromosome 8"/>
</dbReference>
<comment type="caution">
    <text evidence="1">The sequence shown here is derived from an EMBL/GenBank/DDBJ whole genome shotgun (WGS) entry which is preliminary data.</text>
</comment>
<dbReference type="EMBL" id="CM047743">
    <property type="protein sequence ID" value="KAJ0030682.1"/>
    <property type="molecule type" value="Genomic_DNA"/>
</dbReference>
<organism evidence="1 2">
    <name type="scientific">Pistacia integerrima</name>
    <dbReference type="NCBI Taxonomy" id="434235"/>
    <lineage>
        <taxon>Eukaryota</taxon>
        <taxon>Viridiplantae</taxon>
        <taxon>Streptophyta</taxon>
        <taxon>Embryophyta</taxon>
        <taxon>Tracheophyta</taxon>
        <taxon>Spermatophyta</taxon>
        <taxon>Magnoliopsida</taxon>
        <taxon>eudicotyledons</taxon>
        <taxon>Gunneridae</taxon>
        <taxon>Pentapetalae</taxon>
        <taxon>rosids</taxon>
        <taxon>malvids</taxon>
        <taxon>Sapindales</taxon>
        <taxon>Anacardiaceae</taxon>
        <taxon>Pistacia</taxon>
    </lineage>
</organism>
<gene>
    <name evidence="1" type="ORF">Pint_12912</name>
</gene>